<accession>W4P7S4</accession>
<proteinExistence type="predicted"/>
<organism evidence="1 2">
    <name type="scientific">Bacteroides pyogenes JCM 6292</name>
    <dbReference type="NCBI Taxonomy" id="1235809"/>
    <lineage>
        <taxon>Bacteria</taxon>
        <taxon>Pseudomonadati</taxon>
        <taxon>Bacteroidota</taxon>
        <taxon>Bacteroidia</taxon>
        <taxon>Bacteroidales</taxon>
        <taxon>Bacteroidaceae</taxon>
        <taxon>Bacteroides</taxon>
    </lineage>
</organism>
<protein>
    <submittedName>
        <fullName evidence="1">Uncharacterized protein</fullName>
    </submittedName>
</protein>
<reference evidence="1 2" key="1">
    <citation type="journal article" date="2014" name="Genome Announc.">
        <title>Draft Genome Sequences of Three Strains of Bacteroides pyogenes Isolated from a Cat and Swine.</title>
        <authorList>
            <person name="Sakamoto M."/>
            <person name="Oshima K."/>
            <person name="Suda W."/>
            <person name="Kitamura K."/>
            <person name="Iida T."/>
            <person name="Hattori M."/>
            <person name="Ohkuma M."/>
        </authorList>
    </citation>
    <scope>NUCLEOTIDE SEQUENCE [LARGE SCALE GENOMIC DNA]</scope>
    <source>
        <strain evidence="1 2">JCM 6292</strain>
    </source>
</reference>
<dbReference type="AlphaFoldDB" id="W4P7S4"/>
<name>W4P7S4_9BACE</name>
<evidence type="ECO:0000313" key="2">
    <source>
        <dbReference type="Proteomes" id="UP000018861"/>
    </source>
</evidence>
<evidence type="ECO:0000313" key="1">
    <source>
        <dbReference type="EMBL" id="GAE15785.1"/>
    </source>
</evidence>
<comment type="caution">
    <text evidence="1">The sequence shown here is derived from an EMBL/GenBank/DDBJ whole genome shotgun (WGS) entry which is preliminary data.</text>
</comment>
<dbReference type="EMBL" id="BAIQ01000021">
    <property type="protein sequence ID" value="GAE15785.1"/>
    <property type="molecule type" value="Genomic_DNA"/>
</dbReference>
<gene>
    <name evidence="1" type="ORF">JCM6292_2115</name>
</gene>
<sequence length="135" mass="14643">MGTMGNTFDANTMKYGHARKVWREIRHRYPGGGMVSNISDWVAAGKIPAGTAVKFDLKGKTFTAYTDEKIKAATANISTLGINGYLQEDILVAGAGTKASGTVVYAGEIYSYMFDEEVLAALQKITTLPQIVWVE</sequence>
<dbReference type="Proteomes" id="UP000018861">
    <property type="component" value="Unassembled WGS sequence"/>
</dbReference>